<name>U1YKR8_ANEAE</name>
<dbReference type="STRING" id="649747.HMPREF0083_00515"/>
<comment type="caution">
    <text evidence="1">The sequence shown here is derived from an EMBL/GenBank/DDBJ whole genome shotgun (WGS) entry which is preliminary data.</text>
</comment>
<evidence type="ECO:0000313" key="2">
    <source>
        <dbReference type="Proteomes" id="UP000016511"/>
    </source>
</evidence>
<keyword evidence="2" id="KW-1185">Reference proteome</keyword>
<gene>
    <name evidence="1" type="ORF">HMPREF0083_00515</name>
</gene>
<dbReference type="Proteomes" id="UP000016511">
    <property type="component" value="Unassembled WGS sequence"/>
</dbReference>
<sequence>MREVVEIMYLTKEGFVLNGEKYERCIGPIPATLLKRGWKKRYDF</sequence>
<reference evidence="1 2" key="1">
    <citation type="submission" date="2013-08" db="EMBL/GenBank/DDBJ databases">
        <authorList>
            <person name="Weinstock G."/>
            <person name="Sodergren E."/>
            <person name="Wylie T."/>
            <person name="Fulton L."/>
            <person name="Fulton R."/>
            <person name="Fronick C."/>
            <person name="O'Laughlin M."/>
            <person name="Godfrey J."/>
            <person name="Miner T."/>
            <person name="Herter B."/>
            <person name="Appelbaum E."/>
            <person name="Cordes M."/>
            <person name="Lek S."/>
            <person name="Wollam A."/>
            <person name="Pepin K.H."/>
            <person name="Palsikar V.B."/>
            <person name="Mitreva M."/>
            <person name="Wilson R.K."/>
        </authorList>
    </citation>
    <scope>NUCLEOTIDE SEQUENCE [LARGE SCALE GENOMIC DNA]</scope>
    <source>
        <strain evidence="1 2">ATCC 12856</strain>
    </source>
</reference>
<accession>U1YKR8</accession>
<evidence type="ECO:0000313" key="1">
    <source>
        <dbReference type="EMBL" id="ERI11371.1"/>
    </source>
</evidence>
<dbReference type="HOGENOM" id="CLU_216208_0_0_9"/>
<organism evidence="1 2">
    <name type="scientific">Aneurinibacillus aneurinilyticus ATCC 12856</name>
    <dbReference type="NCBI Taxonomy" id="649747"/>
    <lineage>
        <taxon>Bacteria</taxon>
        <taxon>Bacillati</taxon>
        <taxon>Bacillota</taxon>
        <taxon>Bacilli</taxon>
        <taxon>Bacillales</taxon>
        <taxon>Paenibacillaceae</taxon>
        <taxon>Aneurinibacillus group</taxon>
        <taxon>Aneurinibacillus</taxon>
    </lineage>
</organism>
<protein>
    <submittedName>
        <fullName evidence="1">Uncharacterized protein</fullName>
    </submittedName>
</protein>
<proteinExistence type="predicted"/>
<dbReference type="EMBL" id="AWSJ01000040">
    <property type="protein sequence ID" value="ERI11371.1"/>
    <property type="molecule type" value="Genomic_DNA"/>
</dbReference>
<dbReference type="AlphaFoldDB" id="U1YKR8"/>
<dbReference type="PATRIC" id="fig|649747.3.peg.460"/>